<dbReference type="PANTHER" id="PTHR31431:SF1">
    <property type="entry name" value="NUCLEOPORIN NUP188"/>
    <property type="match status" value="1"/>
</dbReference>
<evidence type="ECO:0000256" key="4">
    <source>
        <dbReference type="ARBA" id="ARBA00022927"/>
    </source>
</evidence>
<organism evidence="13">
    <name type="scientific">Cyberlindnera fabianii</name>
    <name type="common">Yeast</name>
    <name type="synonym">Hansenula fabianii</name>
    <dbReference type="NCBI Taxonomy" id="36022"/>
    <lineage>
        <taxon>Eukaryota</taxon>
        <taxon>Fungi</taxon>
        <taxon>Dikarya</taxon>
        <taxon>Ascomycota</taxon>
        <taxon>Saccharomycotina</taxon>
        <taxon>Saccharomycetes</taxon>
        <taxon>Phaffomycetales</taxon>
        <taxon>Phaffomycetaceae</taxon>
        <taxon>Cyberlindnera</taxon>
    </lineage>
</organism>
<evidence type="ECO:0000256" key="2">
    <source>
        <dbReference type="ARBA" id="ARBA00022448"/>
    </source>
</evidence>
<dbReference type="GO" id="GO:0006405">
    <property type="term" value="P:RNA export from nucleus"/>
    <property type="evidence" value="ECO:0007669"/>
    <property type="project" value="TreeGrafter"/>
</dbReference>
<feature type="domain" description="Nucleoporin Nup188 N-terminal subdomain III" evidence="12">
    <location>
        <begin position="519"/>
        <end position="922"/>
    </location>
</feature>
<dbReference type="InterPro" id="IPR018864">
    <property type="entry name" value="Nucleoporin_Nup188_N"/>
</dbReference>
<evidence type="ECO:0000259" key="10">
    <source>
        <dbReference type="Pfam" id="PF10487"/>
    </source>
</evidence>
<comment type="subcellular location">
    <subcellularLocation>
        <location evidence="1">Nucleus</location>
        <location evidence="1">Nuclear pore complex</location>
    </subcellularLocation>
</comment>
<dbReference type="Gene3D" id="1.25.10.70">
    <property type="match status" value="1"/>
</dbReference>
<dbReference type="Pfam" id="PF10487">
    <property type="entry name" value="Nup188_N"/>
    <property type="match status" value="1"/>
</dbReference>
<proteinExistence type="inferred from homology"/>
<evidence type="ECO:0000256" key="1">
    <source>
        <dbReference type="ARBA" id="ARBA00004567"/>
    </source>
</evidence>
<evidence type="ECO:0000256" key="5">
    <source>
        <dbReference type="ARBA" id="ARBA00023010"/>
    </source>
</evidence>
<dbReference type="InterPro" id="IPR044840">
    <property type="entry name" value="Nup188"/>
</dbReference>
<reference evidence="13" key="1">
    <citation type="journal article" date="2014" name="Genome Announc.">
        <title>Genome sequence of the yeast Cyberlindnera fabianii (Hansenula fabianii).</title>
        <authorList>
            <person name="Freel K.C."/>
            <person name="Sarilar V."/>
            <person name="Neuveglise C."/>
            <person name="Devillers H."/>
            <person name="Friedrich A."/>
            <person name="Schacherer J."/>
        </authorList>
    </citation>
    <scope>NUCLEOTIDE SEQUENCE</scope>
    <source>
        <strain evidence="13">YJS4271</strain>
    </source>
</reference>
<dbReference type="PhylomeDB" id="A0A061APB9"/>
<dbReference type="EMBL" id="LK052887">
    <property type="protein sequence ID" value="CDR38959.1"/>
    <property type="molecule type" value="Genomic_DNA"/>
</dbReference>
<keyword evidence="5" id="KW-0811">Translocation</keyword>
<keyword evidence="6" id="KW-0906">Nuclear pore complex</keyword>
<feature type="domain" description="Nucleoporin Nup188 N-terminal" evidence="10">
    <location>
        <begin position="39"/>
        <end position="468"/>
    </location>
</feature>
<dbReference type="InterPro" id="IPR041634">
    <property type="entry name" value="Nup188_C"/>
</dbReference>
<comment type="similarity">
    <text evidence="8">Belongs to the Nup188 family.</text>
</comment>
<evidence type="ECO:0000259" key="12">
    <source>
        <dbReference type="Pfam" id="PF21093"/>
    </source>
</evidence>
<dbReference type="InterPro" id="IPR048883">
    <property type="entry name" value="Nup188_N-subdom_III"/>
</dbReference>
<dbReference type="GO" id="GO:0006606">
    <property type="term" value="P:protein import into nucleus"/>
    <property type="evidence" value="ECO:0007669"/>
    <property type="project" value="TreeGrafter"/>
</dbReference>
<dbReference type="InterPro" id="IPR016024">
    <property type="entry name" value="ARM-type_fold"/>
</dbReference>
<evidence type="ECO:0000313" key="13">
    <source>
        <dbReference type="EMBL" id="CDR38959.1"/>
    </source>
</evidence>
<keyword evidence="3" id="KW-0509">mRNA transport</keyword>
<dbReference type="OrthoDB" id="102511at2759"/>
<sequence>MTISASTSLTGTKSSDQWTFDLAFNVLKVPEDSERLQSLDKFLSDNIDVLTNPLIFQRKAGDTSPSGDNFTIRGSQFKVIKAIKSAADEISESLNISATETLRVLCEAEARVPEEKLSSEKKTKKDPHMSKEETHQMYTFAVLKERRTILQLTRFLLNHESIAVIENKYSKDILEDALYINKMITFLESIITELQKINDTQLHKELINKELSNTIIEVLKTLVTILLKVSTTDSNVVQWFQLLSKFEFFHVLKDTLEKDAYEEIEALTSIVSLLSFGLNTKDDILDPSAPFASQPNAIRAIHDIIFNSSQNAIVLYAWSVILYALPEEVLSKAFTANEDTDQLSQLAASNAVGLEVFEMIDKTHKILSYDSLYSAILASFLICTVPLIQLTDNTSKTYYHVLKDAPNSFIEKFFTNPNTEKLLYLTKAKFPEVTTPYLRLLSINGAYAHNELSNMSTYMSILPNSSMDYEIDTELDTITLTDGLLVKPPLEQNPDVLMLLPPQTKGKLLPTGDQNTDAVIFQHSYNGWSLLGRMVQNIGMDPENQDLLLTILELITRTLYASDIDTTSEILEGLSAFLDDSDILDVLLKMFEQSLHYRNVPTLTHLVELLISLVHSYPQIVWSHLVRSDLLEHAGRGGLIATILGSVETVNGTYDFTIASLELFNALVVDCLSSPEELYSQKAEVIPKFTNYAAQVFESFMYWSYMQPHQKFEIATLILGAFTKMLYGVYAVDPESALNQKITSVLASSAKRVVTSFTVSLPDVRVVAPILAAIDAMSSSPTVFETSTRLGFAFTQFARSSIQFSKLIVSIRSAIGESPSTLEESLFVKSPQLIMIYAKVSSMRSDVLQLLTQLVSGSWPSGSPSLLSHLSDYYTNVLISSISRDLKIVHDDFTVKKSLFSFFSAVIEGNQKGLSMIFLNGRDIRDTKTDQPSLLKVLKGDVKNMDYYPNWLSIHLVDALAFAFNSWSSRRHEEKDEIEFVKTLVKELKNSKPEAITSNDPADVIQTSYKYKFNARLAEICALIIFPSKKEGSSSQPIIDLLSSDDIMNLIKPFYEPFAYRSSLHNNLNRNFEDKWPKLKLKQFIRAPLAITNRYGEGAVYDLRLLDGILANDPYWSGSELTPGYRSEVIAASVNLQLVSAQISAAKSWGALLTAYVKKVNVQPSFIKIVKKLLEANIKEGTSIEMFSEVYRARVELAFFLLQSASTQKSLENDDVKEILDLSLQLITSIDVDFLSSLSANASHVYRPLMRIIFRCLADSNGNTAIIEDLTSELLEFFEIVIAKGSTLLFDIVQTNVNVGEVGGRIEDILLIVSLFKALIACKPPTSFTSRLSTILVDFDTLKSLLNVYSNSHNLKVNDDVVFADLSLTYMVELISVDVVAEQLISSGLFSTLIQSPISLTIQEGGVFVQTNPKLHGIWTNGLLAIILILLSKFGVRLLSEISAFVSYFSKQFSSTIHSWSQDSVAITTAALQETEQIIIIQKAMQSLYLEYIQSSPGMSQNALEIVPGLDTSSGRKALIGSFNHFLAHPKYLTSRVIPTTHEEQRLFEGEDKIRTPLVEQLVAQIGELKETLSE</sequence>
<dbReference type="Pfam" id="PF21093">
    <property type="entry name" value="Nup188_N-subdom_III"/>
    <property type="match status" value="1"/>
</dbReference>
<protein>
    <recommendedName>
        <fullName evidence="9">Nucleoporin NUP188</fullName>
    </recommendedName>
</protein>
<dbReference type="GO" id="GO:0051028">
    <property type="term" value="P:mRNA transport"/>
    <property type="evidence" value="ECO:0007669"/>
    <property type="project" value="UniProtKB-KW"/>
</dbReference>
<dbReference type="GO" id="GO:0017056">
    <property type="term" value="F:structural constituent of nuclear pore"/>
    <property type="evidence" value="ECO:0007669"/>
    <property type="project" value="InterPro"/>
</dbReference>
<evidence type="ECO:0000259" key="11">
    <source>
        <dbReference type="Pfam" id="PF18378"/>
    </source>
</evidence>
<keyword evidence="2" id="KW-0813">Transport</keyword>
<accession>A0A061APB9</accession>
<gene>
    <name evidence="13" type="ORF">CYFA0S_02e09494g</name>
</gene>
<evidence type="ECO:0000256" key="3">
    <source>
        <dbReference type="ARBA" id="ARBA00022816"/>
    </source>
</evidence>
<keyword evidence="4" id="KW-0653">Protein transport</keyword>
<feature type="domain" description="Nuclear pore protein Nup188 C-terminal" evidence="11">
    <location>
        <begin position="1220"/>
        <end position="1558"/>
    </location>
</feature>
<dbReference type="SUPFAM" id="SSF48371">
    <property type="entry name" value="ARM repeat"/>
    <property type="match status" value="1"/>
</dbReference>
<dbReference type="PANTHER" id="PTHR31431">
    <property type="entry name" value="NUCLEOPORIN NUP188 HOMOLOG"/>
    <property type="match status" value="1"/>
</dbReference>
<keyword evidence="7" id="KW-0539">Nucleus</keyword>
<name>A0A061APB9_CYBFA</name>
<dbReference type="GO" id="GO:0044611">
    <property type="term" value="C:nuclear pore inner ring"/>
    <property type="evidence" value="ECO:0007669"/>
    <property type="project" value="TreeGrafter"/>
</dbReference>
<evidence type="ECO:0000256" key="8">
    <source>
        <dbReference type="ARBA" id="ARBA00038387"/>
    </source>
</evidence>
<dbReference type="Pfam" id="PF18378">
    <property type="entry name" value="Nup188_C"/>
    <property type="match status" value="1"/>
</dbReference>
<dbReference type="VEuPathDB" id="FungiDB:BON22_3417"/>
<evidence type="ECO:0000256" key="9">
    <source>
        <dbReference type="ARBA" id="ARBA00040174"/>
    </source>
</evidence>
<evidence type="ECO:0000256" key="7">
    <source>
        <dbReference type="ARBA" id="ARBA00023242"/>
    </source>
</evidence>
<evidence type="ECO:0000256" key="6">
    <source>
        <dbReference type="ARBA" id="ARBA00023132"/>
    </source>
</evidence>